<dbReference type="SUPFAM" id="SSF81321">
    <property type="entry name" value="Family A G protein-coupled receptor-like"/>
    <property type="match status" value="1"/>
</dbReference>
<gene>
    <name evidence="7" type="ORF">GDO54_010263</name>
</gene>
<evidence type="ECO:0000256" key="3">
    <source>
        <dbReference type="ARBA" id="ARBA00022989"/>
    </source>
</evidence>
<evidence type="ECO:0000256" key="4">
    <source>
        <dbReference type="ARBA" id="ARBA00023136"/>
    </source>
</evidence>
<reference evidence="7" key="1">
    <citation type="thesis" date="2020" institute="ProQuest LLC" country="789 East Eisenhower Parkway, Ann Arbor, MI, USA">
        <title>Comparative Genomics and Chromosome Evolution.</title>
        <authorList>
            <person name="Mudd A.B."/>
        </authorList>
    </citation>
    <scope>NUCLEOTIDE SEQUENCE</scope>
    <source>
        <strain evidence="7">1538</strain>
        <tissue evidence="7">Blood</tissue>
    </source>
</reference>
<organism evidence="7 8">
    <name type="scientific">Pyxicephalus adspersus</name>
    <name type="common">African bullfrog</name>
    <dbReference type="NCBI Taxonomy" id="30357"/>
    <lineage>
        <taxon>Eukaryota</taxon>
        <taxon>Metazoa</taxon>
        <taxon>Chordata</taxon>
        <taxon>Craniata</taxon>
        <taxon>Vertebrata</taxon>
        <taxon>Euteleostomi</taxon>
        <taxon>Amphibia</taxon>
        <taxon>Batrachia</taxon>
        <taxon>Anura</taxon>
        <taxon>Neobatrachia</taxon>
        <taxon>Ranoidea</taxon>
        <taxon>Pyxicephalidae</taxon>
        <taxon>Pyxicephalinae</taxon>
        <taxon>Pyxicephalus</taxon>
    </lineage>
</organism>
<feature type="transmembrane region" description="Helical" evidence="5">
    <location>
        <begin position="89"/>
        <end position="110"/>
    </location>
</feature>
<feature type="transmembrane region" description="Helical" evidence="5">
    <location>
        <begin position="219"/>
        <end position="243"/>
    </location>
</feature>
<evidence type="ECO:0000256" key="5">
    <source>
        <dbReference type="SAM" id="Phobius"/>
    </source>
</evidence>
<dbReference type="GO" id="GO:0016020">
    <property type="term" value="C:membrane"/>
    <property type="evidence" value="ECO:0007669"/>
    <property type="project" value="UniProtKB-SubCell"/>
</dbReference>
<sequence>MRQETRFLLLGNTIIYDLIYLVFYTMTSICNVMNVKIPKVICILLLFVLAVAYWGGVLTTASMVVDTYLAVLWPLHYISLLTARRTRKLLMLLWFSSFFFPAVILFPLYFTQKPLPCPLEHCSLPVILLLALHGDDTLKFFYILFVAVLLVCFSMIFCCYLVLYFKTKETGIWKSVSSRASITFLMHHTILFFYLSPLLLLLLESLLYMSKVIGLRTGLWVTLTICNLLLVLPKAASPCLYGLRYREIYKSLKLFFSLRKHRMVTPVISNI</sequence>
<evidence type="ECO:0000259" key="6">
    <source>
        <dbReference type="PROSITE" id="PS50262"/>
    </source>
</evidence>
<dbReference type="PANTHER" id="PTHR26451">
    <property type="entry name" value="G_PROTEIN_RECEP_F1_2 DOMAIN-CONTAINING PROTEIN"/>
    <property type="match status" value="1"/>
</dbReference>
<dbReference type="Proteomes" id="UP001181693">
    <property type="component" value="Unassembled WGS sequence"/>
</dbReference>
<evidence type="ECO:0000256" key="2">
    <source>
        <dbReference type="ARBA" id="ARBA00022692"/>
    </source>
</evidence>
<evidence type="ECO:0000313" key="7">
    <source>
        <dbReference type="EMBL" id="DBA25938.1"/>
    </source>
</evidence>
<feature type="transmembrane region" description="Helical" evidence="5">
    <location>
        <begin position="184"/>
        <end position="207"/>
    </location>
</feature>
<evidence type="ECO:0000313" key="8">
    <source>
        <dbReference type="Proteomes" id="UP001181693"/>
    </source>
</evidence>
<comment type="subcellular location">
    <subcellularLocation>
        <location evidence="1">Membrane</location>
    </subcellularLocation>
</comment>
<dbReference type="PANTHER" id="PTHR26451:SF928">
    <property type="entry name" value="G-PROTEIN COUPLED RECEPTOR 148-RELATED"/>
    <property type="match status" value="1"/>
</dbReference>
<dbReference type="CDD" id="cd00637">
    <property type="entry name" value="7tm_classA_rhodopsin-like"/>
    <property type="match status" value="1"/>
</dbReference>
<accession>A0AAV3AL64</accession>
<dbReference type="InterPro" id="IPR017452">
    <property type="entry name" value="GPCR_Rhodpsn_7TM"/>
</dbReference>
<name>A0AAV3AL64_PYXAD</name>
<dbReference type="InterPro" id="IPR052921">
    <property type="entry name" value="GPCR1_Superfamily_Member"/>
</dbReference>
<dbReference type="EMBL" id="DYDO01000004">
    <property type="protein sequence ID" value="DBA25938.1"/>
    <property type="molecule type" value="Genomic_DNA"/>
</dbReference>
<feature type="domain" description="G-protein coupled receptors family 1 profile" evidence="6">
    <location>
        <begin position="1"/>
        <end position="241"/>
    </location>
</feature>
<dbReference type="AlphaFoldDB" id="A0AAV3AL64"/>
<dbReference type="Gene3D" id="1.20.1070.10">
    <property type="entry name" value="Rhodopsin 7-helix transmembrane proteins"/>
    <property type="match status" value="1"/>
</dbReference>
<feature type="transmembrane region" description="Helical" evidence="5">
    <location>
        <begin position="6"/>
        <end position="25"/>
    </location>
</feature>
<protein>
    <recommendedName>
        <fullName evidence="6">G-protein coupled receptors family 1 profile domain-containing protein</fullName>
    </recommendedName>
</protein>
<evidence type="ECO:0000256" key="1">
    <source>
        <dbReference type="ARBA" id="ARBA00004370"/>
    </source>
</evidence>
<dbReference type="GO" id="GO:0005549">
    <property type="term" value="F:odorant binding"/>
    <property type="evidence" value="ECO:0007669"/>
    <property type="project" value="TreeGrafter"/>
</dbReference>
<feature type="transmembrane region" description="Helical" evidence="5">
    <location>
        <begin position="37"/>
        <end position="55"/>
    </location>
</feature>
<keyword evidence="4 5" id="KW-0472">Membrane</keyword>
<keyword evidence="3 5" id="KW-1133">Transmembrane helix</keyword>
<dbReference type="PROSITE" id="PS50262">
    <property type="entry name" value="G_PROTEIN_RECEP_F1_2"/>
    <property type="match status" value="1"/>
</dbReference>
<keyword evidence="8" id="KW-1185">Reference proteome</keyword>
<comment type="caution">
    <text evidence="7">The sequence shown here is derived from an EMBL/GenBank/DDBJ whole genome shotgun (WGS) entry which is preliminary data.</text>
</comment>
<keyword evidence="2 5" id="KW-0812">Transmembrane</keyword>
<dbReference type="GO" id="GO:0004984">
    <property type="term" value="F:olfactory receptor activity"/>
    <property type="evidence" value="ECO:0007669"/>
    <property type="project" value="TreeGrafter"/>
</dbReference>
<feature type="transmembrane region" description="Helical" evidence="5">
    <location>
        <begin position="140"/>
        <end position="163"/>
    </location>
</feature>
<proteinExistence type="predicted"/>